<gene>
    <name evidence="3" type="ORF">C5Y96_24095</name>
</gene>
<feature type="compositionally biased region" description="Gly residues" evidence="2">
    <location>
        <begin position="150"/>
        <end position="166"/>
    </location>
</feature>
<feature type="region of interest" description="Disordered" evidence="2">
    <location>
        <begin position="143"/>
        <end position="173"/>
    </location>
</feature>
<accession>A0A2S8EZS2</accession>
<evidence type="ECO:0000256" key="1">
    <source>
        <dbReference type="SAM" id="Coils"/>
    </source>
</evidence>
<proteinExistence type="predicted"/>
<sequence>MDDIRKLGEEMRNSMRDMFQGMRNASEDERREMFSKLQSAREDVEKDLEKVLMPAQLQRLKQIQVQQQSRGRGGVSFANPRIVEALGLSEAQLADLRDKAEELQNEMRAKVEELRKEADAELLQMLTPEQQKKWKEMMGEPFEMEQPRGGFQGGARGGQRGPGGRGGNDDGEI</sequence>
<evidence type="ECO:0000256" key="2">
    <source>
        <dbReference type="SAM" id="MobiDB-lite"/>
    </source>
</evidence>
<protein>
    <submittedName>
        <fullName evidence="3">Uncharacterized protein</fullName>
    </submittedName>
</protein>
<keyword evidence="1" id="KW-0175">Coiled coil</keyword>
<organism evidence="3 4">
    <name type="scientific">Blastopirellula marina</name>
    <dbReference type="NCBI Taxonomy" id="124"/>
    <lineage>
        <taxon>Bacteria</taxon>
        <taxon>Pseudomonadati</taxon>
        <taxon>Planctomycetota</taxon>
        <taxon>Planctomycetia</taxon>
        <taxon>Pirellulales</taxon>
        <taxon>Pirellulaceae</taxon>
        <taxon>Blastopirellula</taxon>
    </lineage>
</organism>
<evidence type="ECO:0000313" key="4">
    <source>
        <dbReference type="Proteomes" id="UP000240009"/>
    </source>
</evidence>
<reference evidence="3 4" key="1">
    <citation type="submission" date="2018-02" db="EMBL/GenBank/DDBJ databases">
        <title>Comparative genomes isolates from brazilian mangrove.</title>
        <authorList>
            <person name="Araujo J.E."/>
            <person name="Taketani R.G."/>
            <person name="Silva M.C.P."/>
            <person name="Loureco M.V."/>
            <person name="Andreote F.D."/>
        </authorList>
    </citation>
    <scope>NUCLEOTIDE SEQUENCE [LARGE SCALE GENOMIC DNA]</scope>
    <source>
        <strain evidence="3 4">HEX-2 MGV</strain>
    </source>
</reference>
<dbReference type="AlphaFoldDB" id="A0A2S8EZS2"/>
<name>A0A2S8EZS2_9BACT</name>
<dbReference type="EMBL" id="PUIA01000081">
    <property type="protein sequence ID" value="PQO25426.1"/>
    <property type="molecule type" value="Genomic_DNA"/>
</dbReference>
<feature type="coiled-coil region" evidence="1">
    <location>
        <begin position="86"/>
        <end position="124"/>
    </location>
</feature>
<dbReference type="Gene3D" id="1.20.120.1490">
    <property type="match status" value="1"/>
</dbReference>
<dbReference type="Proteomes" id="UP000240009">
    <property type="component" value="Unassembled WGS sequence"/>
</dbReference>
<comment type="caution">
    <text evidence="3">The sequence shown here is derived from an EMBL/GenBank/DDBJ whole genome shotgun (WGS) entry which is preliminary data.</text>
</comment>
<evidence type="ECO:0000313" key="3">
    <source>
        <dbReference type="EMBL" id="PQO25426.1"/>
    </source>
</evidence>